<feature type="region of interest" description="Disordered" evidence="1">
    <location>
        <begin position="56"/>
        <end position="77"/>
    </location>
</feature>
<accession>A0A9X4P0S5</accession>
<sequence length="77" mass="8746">GWRKQHMPEVAFLTADGRAEDRFILTAQEHLRGKLLFTGFHGDKIWGKSPYGPDSLVPHPEIKRGDPSGLTMTEFRL</sequence>
<evidence type="ECO:0000256" key="1">
    <source>
        <dbReference type="SAM" id="MobiDB-lite"/>
    </source>
</evidence>
<name>A0A9X4P0S5_9LACT</name>
<organism evidence="2 3">
    <name type="scientific">Lactococcus formosensis</name>
    <dbReference type="NCBI Taxonomy" id="1281486"/>
    <lineage>
        <taxon>Bacteria</taxon>
        <taxon>Bacillati</taxon>
        <taxon>Bacillota</taxon>
        <taxon>Bacilli</taxon>
        <taxon>Lactobacillales</taxon>
        <taxon>Streptococcaceae</taxon>
        <taxon>Lactococcus</taxon>
    </lineage>
</organism>
<dbReference type="EMBL" id="JAMWFV010000185">
    <property type="protein sequence ID" value="MDG6146416.1"/>
    <property type="molecule type" value="Genomic_DNA"/>
</dbReference>
<reference evidence="2" key="1">
    <citation type="submission" date="2022-06" db="EMBL/GenBank/DDBJ databases">
        <title>Lactococcus from bovine mastitis in China.</title>
        <authorList>
            <person name="Lin Y."/>
            <person name="Han B."/>
        </authorList>
    </citation>
    <scope>NUCLEOTIDE SEQUENCE</scope>
    <source>
        <strain evidence="2">Ningxia-I-26</strain>
    </source>
</reference>
<comment type="caution">
    <text evidence="2">The sequence shown here is derived from an EMBL/GenBank/DDBJ whole genome shotgun (WGS) entry which is preliminary data.</text>
</comment>
<dbReference type="AlphaFoldDB" id="A0A9X4P0S5"/>
<keyword evidence="3" id="KW-1185">Reference proteome</keyword>
<evidence type="ECO:0000313" key="3">
    <source>
        <dbReference type="Proteomes" id="UP001153199"/>
    </source>
</evidence>
<evidence type="ECO:0000313" key="2">
    <source>
        <dbReference type="EMBL" id="MDG6146416.1"/>
    </source>
</evidence>
<dbReference type="RefSeq" id="WP_279369209.1">
    <property type="nucleotide sequence ID" value="NZ_JAMWFV010000185.1"/>
</dbReference>
<dbReference type="Proteomes" id="UP001153199">
    <property type="component" value="Unassembled WGS sequence"/>
</dbReference>
<gene>
    <name evidence="2" type="ORF">NF717_12300</name>
</gene>
<protein>
    <submittedName>
        <fullName evidence="2">Uncharacterized protein</fullName>
    </submittedName>
</protein>
<proteinExistence type="predicted"/>
<feature type="non-terminal residue" evidence="2">
    <location>
        <position position="77"/>
    </location>
</feature>
<feature type="non-terminal residue" evidence="2">
    <location>
        <position position="1"/>
    </location>
</feature>